<proteinExistence type="predicted"/>
<evidence type="ECO:0000313" key="1">
    <source>
        <dbReference type="EMBL" id="KAJ0079785.1"/>
    </source>
</evidence>
<keyword evidence="2" id="KW-1185">Reference proteome</keyword>
<gene>
    <name evidence="1" type="ORF">Patl1_23257</name>
</gene>
<organism evidence="1 2">
    <name type="scientific">Pistacia atlantica</name>
    <dbReference type="NCBI Taxonomy" id="434234"/>
    <lineage>
        <taxon>Eukaryota</taxon>
        <taxon>Viridiplantae</taxon>
        <taxon>Streptophyta</taxon>
        <taxon>Embryophyta</taxon>
        <taxon>Tracheophyta</taxon>
        <taxon>Spermatophyta</taxon>
        <taxon>Magnoliopsida</taxon>
        <taxon>eudicotyledons</taxon>
        <taxon>Gunneridae</taxon>
        <taxon>Pentapetalae</taxon>
        <taxon>rosids</taxon>
        <taxon>malvids</taxon>
        <taxon>Sapindales</taxon>
        <taxon>Anacardiaceae</taxon>
        <taxon>Pistacia</taxon>
    </lineage>
</organism>
<accession>A0ACC1A0G9</accession>
<protein>
    <submittedName>
        <fullName evidence="1">Uncharacterized protein</fullName>
    </submittedName>
</protein>
<comment type="caution">
    <text evidence="1">The sequence shown here is derived from an EMBL/GenBank/DDBJ whole genome shotgun (WGS) entry which is preliminary data.</text>
</comment>
<evidence type="ECO:0000313" key="2">
    <source>
        <dbReference type="Proteomes" id="UP001164250"/>
    </source>
</evidence>
<name>A0ACC1A0G9_9ROSI</name>
<dbReference type="Proteomes" id="UP001164250">
    <property type="component" value="Chromosome 13"/>
</dbReference>
<sequence length="57" mass="6059">MRGSKFIGICIEMWNMKEGILEGVGDLFKKVNGITLGYEGLASLVDVGVVEPANAST</sequence>
<reference evidence="2" key="1">
    <citation type="journal article" date="2023" name="G3 (Bethesda)">
        <title>Genome assembly and association tests identify interacting loci associated with vigor, precocity, and sex in interspecific pistachio rootstocks.</title>
        <authorList>
            <person name="Palmer W."/>
            <person name="Jacygrad E."/>
            <person name="Sagayaradj S."/>
            <person name="Cavanaugh K."/>
            <person name="Han R."/>
            <person name="Bertier L."/>
            <person name="Beede B."/>
            <person name="Kafkas S."/>
            <person name="Golino D."/>
            <person name="Preece J."/>
            <person name="Michelmore R."/>
        </authorList>
    </citation>
    <scope>NUCLEOTIDE SEQUENCE [LARGE SCALE GENOMIC DNA]</scope>
</reference>
<dbReference type="EMBL" id="CM047909">
    <property type="protein sequence ID" value="KAJ0079785.1"/>
    <property type="molecule type" value="Genomic_DNA"/>
</dbReference>